<comment type="caution">
    <text evidence="2">The sequence shown here is derived from an EMBL/GenBank/DDBJ whole genome shotgun (WGS) entry which is preliminary data.</text>
</comment>
<reference evidence="2" key="1">
    <citation type="journal article" date="2022" name="bioRxiv">
        <title>Sequencing and chromosome-scale assembly of the giantPleurodeles waltlgenome.</title>
        <authorList>
            <person name="Brown T."/>
            <person name="Elewa A."/>
            <person name="Iarovenko S."/>
            <person name="Subramanian E."/>
            <person name="Araus A.J."/>
            <person name="Petzold A."/>
            <person name="Susuki M."/>
            <person name="Suzuki K.-i.T."/>
            <person name="Hayashi T."/>
            <person name="Toyoda A."/>
            <person name="Oliveira C."/>
            <person name="Osipova E."/>
            <person name="Leigh N.D."/>
            <person name="Simon A."/>
            <person name="Yun M.H."/>
        </authorList>
    </citation>
    <scope>NUCLEOTIDE SEQUENCE</scope>
    <source>
        <strain evidence="2">20211129_DDA</strain>
        <tissue evidence="2">Liver</tissue>
    </source>
</reference>
<gene>
    <name evidence="2" type="ORF">NDU88_001634</name>
</gene>
<evidence type="ECO:0000313" key="2">
    <source>
        <dbReference type="EMBL" id="KAJ1081452.1"/>
    </source>
</evidence>
<keyword evidence="1" id="KW-0175">Coiled coil</keyword>
<sequence>MATPAILDCILDVISVTRRTLEMQKDCVALDLNVLLDDHCKLTDLVNTSESTLTSIQAFIDNLKTHVATLTDKLSLLKNRAEDAEGRRCYDNMGVVGLPEVAETNDMVLILGTLDARYGVPTSPIPILSAQLAHRLPERLLP</sequence>
<evidence type="ECO:0000256" key="1">
    <source>
        <dbReference type="SAM" id="Coils"/>
    </source>
</evidence>
<proteinExistence type="predicted"/>
<organism evidence="2 3">
    <name type="scientific">Pleurodeles waltl</name>
    <name type="common">Iberian ribbed newt</name>
    <dbReference type="NCBI Taxonomy" id="8319"/>
    <lineage>
        <taxon>Eukaryota</taxon>
        <taxon>Metazoa</taxon>
        <taxon>Chordata</taxon>
        <taxon>Craniata</taxon>
        <taxon>Vertebrata</taxon>
        <taxon>Euteleostomi</taxon>
        <taxon>Amphibia</taxon>
        <taxon>Batrachia</taxon>
        <taxon>Caudata</taxon>
        <taxon>Salamandroidea</taxon>
        <taxon>Salamandridae</taxon>
        <taxon>Pleurodelinae</taxon>
        <taxon>Pleurodeles</taxon>
    </lineage>
</organism>
<feature type="coiled-coil region" evidence="1">
    <location>
        <begin position="60"/>
        <end position="87"/>
    </location>
</feature>
<evidence type="ECO:0000313" key="3">
    <source>
        <dbReference type="Proteomes" id="UP001066276"/>
    </source>
</evidence>
<dbReference type="AlphaFoldDB" id="A0AAV7KTE1"/>
<accession>A0AAV7KTE1</accession>
<protein>
    <submittedName>
        <fullName evidence="2">Uncharacterized protein</fullName>
    </submittedName>
</protein>
<name>A0AAV7KTE1_PLEWA</name>
<dbReference type="Proteomes" id="UP001066276">
    <property type="component" value="Chromosome 12"/>
</dbReference>
<keyword evidence="3" id="KW-1185">Reference proteome</keyword>
<dbReference type="EMBL" id="JANPWB010000016">
    <property type="protein sequence ID" value="KAJ1081452.1"/>
    <property type="molecule type" value="Genomic_DNA"/>
</dbReference>